<evidence type="ECO:0000259" key="2">
    <source>
        <dbReference type="Pfam" id="PF02470"/>
    </source>
</evidence>
<proteinExistence type="predicted"/>
<gene>
    <name evidence="4" type="ORF">MJO58_15085</name>
</gene>
<dbReference type="Pfam" id="PF11887">
    <property type="entry name" value="Mce4_CUP1"/>
    <property type="match status" value="1"/>
</dbReference>
<evidence type="ECO:0000259" key="3">
    <source>
        <dbReference type="Pfam" id="PF11887"/>
    </source>
</evidence>
<protein>
    <submittedName>
        <fullName evidence="4">MCE family protein</fullName>
    </submittedName>
</protein>
<keyword evidence="1" id="KW-0812">Transmembrane</keyword>
<dbReference type="PANTHER" id="PTHR33371:SF17">
    <property type="entry name" value="MCE-FAMILY PROTEIN MCE1B"/>
    <property type="match status" value="1"/>
</dbReference>
<dbReference type="NCBIfam" id="TIGR00996">
    <property type="entry name" value="Mtu_fam_mce"/>
    <property type="match status" value="1"/>
</dbReference>
<dbReference type="InterPro" id="IPR005693">
    <property type="entry name" value="Mce"/>
</dbReference>
<organism evidence="4 5">
    <name type="scientific">Mycobacterium lentiflavum</name>
    <dbReference type="NCBI Taxonomy" id="141349"/>
    <lineage>
        <taxon>Bacteria</taxon>
        <taxon>Bacillati</taxon>
        <taxon>Actinomycetota</taxon>
        <taxon>Actinomycetes</taxon>
        <taxon>Mycobacteriales</taxon>
        <taxon>Mycobacteriaceae</taxon>
        <taxon>Mycobacterium</taxon>
        <taxon>Mycobacterium simiae complex</taxon>
    </lineage>
</organism>
<dbReference type="RefSeq" id="WP_239719917.1">
    <property type="nucleotide sequence ID" value="NZ_CP092423.2"/>
</dbReference>
<dbReference type="PANTHER" id="PTHR33371">
    <property type="entry name" value="INTERMEMBRANE PHOSPHOLIPID TRANSPORT SYSTEM BINDING PROTEIN MLAD-RELATED"/>
    <property type="match status" value="1"/>
</dbReference>
<dbReference type="InterPro" id="IPR052336">
    <property type="entry name" value="MlaD_Phospholipid_Transporter"/>
</dbReference>
<evidence type="ECO:0000256" key="1">
    <source>
        <dbReference type="SAM" id="Phobius"/>
    </source>
</evidence>
<dbReference type="EMBL" id="CP092423">
    <property type="protein sequence ID" value="ULP40348.1"/>
    <property type="molecule type" value="Genomic_DNA"/>
</dbReference>
<feature type="transmembrane region" description="Helical" evidence="1">
    <location>
        <begin position="12"/>
        <end position="33"/>
    </location>
</feature>
<sequence>MTDNLKGVVVRLAIFLTICALALFATVAVFAQLRFGQSNNTYTAVFSNVSGLRTGNLVREAGVEIGKVKDISVNSDATVRVEFSTDSSVVLTEATQAEVRYDDLIGGRFLALTDGADNPKILRPGNTIPIARTHPALDLDSVTGGFRPLLRALKPDQLNALSGELTAALQGEGPAIGSFLNQAAAITNTLADRDQLIGQVVDNLNAVLATLGGHTDQLDKTVTSLSQLVGALAERKTDISNAVAYTNAATGALADLLAHTRPAIRKAVSETDRVATNALAQREYLENILNTLPDKYRVLNRQAMYGDYFNFYFCDVVLKFNGKGGQPVYAKIAGQSTGRCAPK</sequence>
<evidence type="ECO:0000313" key="4">
    <source>
        <dbReference type="EMBL" id="ULP40348.1"/>
    </source>
</evidence>
<dbReference type="Pfam" id="PF02470">
    <property type="entry name" value="MlaD"/>
    <property type="match status" value="1"/>
</dbReference>
<dbReference type="Proteomes" id="UP001055171">
    <property type="component" value="Chromosome"/>
</dbReference>
<evidence type="ECO:0000313" key="5">
    <source>
        <dbReference type="Proteomes" id="UP001055171"/>
    </source>
</evidence>
<dbReference type="InterPro" id="IPR024516">
    <property type="entry name" value="Mce_C"/>
</dbReference>
<keyword evidence="5" id="KW-1185">Reference proteome</keyword>
<reference evidence="4" key="1">
    <citation type="submission" date="2022-08" db="EMBL/GenBank/DDBJ databases">
        <title>Complete genome sequence of 14 non-tuberculosis mycobacteria type-strains.</title>
        <authorList>
            <person name="Igarashi Y."/>
            <person name="Osugi A."/>
            <person name="Mitarai S."/>
        </authorList>
    </citation>
    <scope>NUCLEOTIDE SEQUENCE</scope>
    <source>
        <strain evidence="4">ATCC 51985</strain>
    </source>
</reference>
<keyword evidence="1" id="KW-1133">Transmembrane helix</keyword>
<feature type="domain" description="Mammalian cell entry C-terminal" evidence="3">
    <location>
        <begin position="120"/>
        <end position="334"/>
    </location>
</feature>
<dbReference type="InterPro" id="IPR003399">
    <property type="entry name" value="Mce/MlaD"/>
</dbReference>
<accession>A0ABY3URL9</accession>
<feature type="domain" description="Mce/MlaD" evidence="2">
    <location>
        <begin position="39"/>
        <end position="115"/>
    </location>
</feature>
<name>A0ABY3URL9_MYCLN</name>
<keyword evidence="1" id="KW-0472">Membrane</keyword>